<keyword evidence="2" id="KW-1185">Reference proteome</keyword>
<sequence>MASWKKLSGEKNWEGLLKPLNSDLSSYIKLYGERVQAVYGSVNPEDETRPAYQKEDLFSKVFMETDKFGKLYTVTDFFYAMSDVASLFDSIVKDQSAWFGYVAVATDEGKNVLGRRDILICWRGTLSLSEWFKNAQFDQTSASNIFGNTHDPQVHRGFLSIYTSPNTEPSSNKLSARDQVLNAVKILVNKFEYRNEEISITVAGHSLGAALATLNATDIVANKFNKRTRSNKTCIVTAFVFASPKVGNEGFRNIFNGLSNLHLLRIENRLDIVTDLPPSEISYRKVGMKLRIKSHKSALLNLTDGLQLHDIIPQSHNMKEYLQGVTNKSVKSSLGNRAIARKSQLGQPRSKLYLMRGLKHKK</sequence>
<dbReference type="EMBL" id="CM047908">
    <property type="protein sequence ID" value="KAJ0082746.1"/>
    <property type="molecule type" value="Genomic_DNA"/>
</dbReference>
<evidence type="ECO:0000313" key="2">
    <source>
        <dbReference type="Proteomes" id="UP001164250"/>
    </source>
</evidence>
<gene>
    <name evidence="1" type="ORF">Patl1_12195</name>
</gene>
<reference evidence="2" key="1">
    <citation type="journal article" date="2023" name="G3 (Bethesda)">
        <title>Genome assembly and association tests identify interacting loci associated with vigor, precocity, and sex in interspecific pistachio rootstocks.</title>
        <authorList>
            <person name="Palmer W."/>
            <person name="Jacygrad E."/>
            <person name="Sagayaradj S."/>
            <person name="Cavanaugh K."/>
            <person name="Han R."/>
            <person name="Bertier L."/>
            <person name="Beede B."/>
            <person name="Kafkas S."/>
            <person name="Golino D."/>
            <person name="Preece J."/>
            <person name="Michelmore R."/>
        </authorList>
    </citation>
    <scope>NUCLEOTIDE SEQUENCE [LARGE SCALE GENOMIC DNA]</scope>
</reference>
<name>A0ACC1A8J8_9ROSI</name>
<comment type="caution">
    <text evidence="1">The sequence shown here is derived from an EMBL/GenBank/DDBJ whole genome shotgun (WGS) entry which is preliminary data.</text>
</comment>
<dbReference type="Proteomes" id="UP001164250">
    <property type="component" value="Chromosome 12"/>
</dbReference>
<accession>A0ACC1A8J8</accession>
<proteinExistence type="predicted"/>
<organism evidence="1 2">
    <name type="scientific">Pistacia atlantica</name>
    <dbReference type="NCBI Taxonomy" id="434234"/>
    <lineage>
        <taxon>Eukaryota</taxon>
        <taxon>Viridiplantae</taxon>
        <taxon>Streptophyta</taxon>
        <taxon>Embryophyta</taxon>
        <taxon>Tracheophyta</taxon>
        <taxon>Spermatophyta</taxon>
        <taxon>Magnoliopsida</taxon>
        <taxon>eudicotyledons</taxon>
        <taxon>Gunneridae</taxon>
        <taxon>Pentapetalae</taxon>
        <taxon>rosids</taxon>
        <taxon>malvids</taxon>
        <taxon>Sapindales</taxon>
        <taxon>Anacardiaceae</taxon>
        <taxon>Pistacia</taxon>
    </lineage>
</organism>
<protein>
    <submittedName>
        <fullName evidence="1">Uncharacterized protein</fullName>
    </submittedName>
</protein>
<evidence type="ECO:0000313" key="1">
    <source>
        <dbReference type="EMBL" id="KAJ0082746.1"/>
    </source>
</evidence>